<gene>
    <name evidence="1" type="ORF">FG87_14210</name>
</gene>
<comment type="caution">
    <text evidence="1">The sequence shown here is derived from an EMBL/GenBank/DDBJ whole genome shotgun (WGS) entry which is preliminary data.</text>
</comment>
<dbReference type="RefSeq" id="WP_043669793.1">
    <property type="nucleotide sequence ID" value="NZ_BDCI01000004.1"/>
</dbReference>
<evidence type="ECO:0000313" key="1">
    <source>
        <dbReference type="EMBL" id="KIA64395.1"/>
    </source>
</evidence>
<sequence>MTQADRGPQFFPTWFGRWQSRYMNPVARRLSRYLPTFAVIEHRGRKSGKPYETPVNTFSVDSGLGIVLGHGTTDWARNVLAAGDARLRRRGRSIRLVNPRIVDSDTVARLPLVPRTETGLVHAITGKRLRLFVADIAPS</sequence>
<dbReference type="InterPro" id="IPR012349">
    <property type="entry name" value="Split_barrel_FMN-bd"/>
</dbReference>
<keyword evidence="2" id="KW-1185">Reference proteome</keyword>
<reference evidence="1 2" key="1">
    <citation type="journal article" date="2014" name="Int. J. Syst. Evol. Microbiol.">
        <title>Nocardia vulneris sp. nov., isolated from wounds of human patients in North America.</title>
        <authorList>
            <person name="Lasker B.A."/>
            <person name="Bell M."/>
            <person name="Klenk H.P."/>
            <person name="Sproer C."/>
            <person name="Schumann C."/>
            <person name="Schumann P."/>
            <person name="Brown J.M."/>
        </authorList>
    </citation>
    <scope>NUCLEOTIDE SEQUENCE [LARGE SCALE GENOMIC DNA]</scope>
    <source>
        <strain evidence="1 2">W9851</strain>
    </source>
</reference>
<protein>
    <recommendedName>
        <fullName evidence="3">Nitroreductase</fullName>
    </recommendedName>
</protein>
<dbReference type="NCBIfam" id="TIGR00026">
    <property type="entry name" value="hi_GC_TIGR00026"/>
    <property type="match status" value="1"/>
</dbReference>
<name>A0ABR4ZH08_9NOCA</name>
<evidence type="ECO:0008006" key="3">
    <source>
        <dbReference type="Google" id="ProtNLM"/>
    </source>
</evidence>
<dbReference type="Pfam" id="PF04075">
    <property type="entry name" value="F420H2_quin_red"/>
    <property type="match status" value="1"/>
</dbReference>
<dbReference type="InterPro" id="IPR004378">
    <property type="entry name" value="F420H2_quin_Rdtase"/>
</dbReference>
<dbReference type="Proteomes" id="UP000031364">
    <property type="component" value="Unassembled WGS sequence"/>
</dbReference>
<accession>A0ABR4ZH08</accession>
<evidence type="ECO:0000313" key="2">
    <source>
        <dbReference type="Proteomes" id="UP000031364"/>
    </source>
</evidence>
<dbReference type="EMBL" id="JNFP01000014">
    <property type="protein sequence ID" value="KIA64395.1"/>
    <property type="molecule type" value="Genomic_DNA"/>
</dbReference>
<organism evidence="1 2">
    <name type="scientific">Nocardia vulneris</name>
    <dbReference type="NCBI Taxonomy" id="1141657"/>
    <lineage>
        <taxon>Bacteria</taxon>
        <taxon>Bacillati</taxon>
        <taxon>Actinomycetota</taxon>
        <taxon>Actinomycetes</taxon>
        <taxon>Mycobacteriales</taxon>
        <taxon>Nocardiaceae</taxon>
        <taxon>Nocardia</taxon>
    </lineage>
</organism>
<proteinExistence type="predicted"/>
<dbReference type="Gene3D" id="2.30.110.10">
    <property type="entry name" value="Electron Transport, Fmn-binding Protein, Chain A"/>
    <property type="match status" value="1"/>
</dbReference>